<dbReference type="EMBL" id="CAHR02000065">
    <property type="protein sequence ID" value="CCG81958.1"/>
    <property type="molecule type" value="Genomic_DNA"/>
</dbReference>
<name>R4X8L4_TAPDE</name>
<feature type="transmembrane region" description="Helical" evidence="2">
    <location>
        <begin position="12"/>
        <end position="29"/>
    </location>
</feature>
<gene>
    <name evidence="3" type="ORF">TAPDE_001857</name>
</gene>
<dbReference type="Proteomes" id="UP000013776">
    <property type="component" value="Unassembled WGS sequence"/>
</dbReference>
<keyword evidence="2" id="KW-0472">Membrane</keyword>
<evidence type="ECO:0000313" key="3">
    <source>
        <dbReference type="EMBL" id="CCG81958.1"/>
    </source>
</evidence>
<reference evidence="3 4" key="1">
    <citation type="journal article" date="2013" name="MBio">
        <title>Genome sequencing of the plant pathogen Taphrina deformans, the causal agent of peach leaf curl.</title>
        <authorList>
            <person name="Cisse O.H."/>
            <person name="Almeida J.M.G.C.F."/>
            <person name="Fonseca A."/>
            <person name="Kumar A.A."/>
            <person name="Salojaervi J."/>
            <person name="Overmyer K."/>
            <person name="Hauser P.M."/>
            <person name="Pagni M."/>
        </authorList>
    </citation>
    <scope>NUCLEOTIDE SEQUENCE [LARGE SCALE GENOMIC DNA]</scope>
    <source>
        <strain evidence="4">PYCC 5710 / ATCC 11124 / CBS 356.35 / IMI 108563 / JCM 9778 / NBRC 8474</strain>
    </source>
</reference>
<feature type="transmembrane region" description="Helical" evidence="2">
    <location>
        <begin position="61"/>
        <end position="84"/>
    </location>
</feature>
<sequence>MSDRDTGTQYRFLLSSAAATFAVGVAFALRRVSRKPLSVPFFKSNAGHDPSFSPVLHAAQALTIGTALCLGSAGVLVGLGSYILDVRDLPSFSNKMRSLMKRTPVHRQLSNDLLDDDKSTQEWDRLWEEGRQIDAERAETKRLKKERTSSKSSQRGDDIT</sequence>
<evidence type="ECO:0000313" key="4">
    <source>
        <dbReference type="Proteomes" id="UP000013776"/>
    </source>
</evidence>
<keyword evidence="4" id="KW-1185">Reference proteome</keyword>
<organism evidence="3 4">
    <name type="scientific">Taphrina deformans (strain PYCC 5710 / ATCC 11124 / CBS 356.35 / IMI 108563 / JCM 9778 / NBRC 8474)</name>
    <name type="common">Peach leaf curl fungus</name>
    <name type="synonym">Lalaria deformans</name>
    <dbReference type="NCBI Taxonomy" id="1097556"/>
    <lineage>
        <taxon>Eukaryota</taxon>
        <taxon>Fungi</taxon>
        <taxon>Dikarya</taxon>
        <taxon>Ascomycota</taxon>
        <taxon>Taphrinomycotina</taxon>
        <taxon>Taphrinomycetes</taxon>
        <taxon>Taphrinales</taxon>
        <taxon>Taphrinaceae</taxon>
        <taxon>Taphrina</taxon>
    </lineage>
</organism>
<evidence type="ECO:0000256" key="1">
    <source>
        <dbReference type="SAM" id="MobiDB-lite"/>
    </source>
</evidence>
<evidence type="ECO:0008006" key="5">
    <source>
        <dbReference type="Google" id="ProtNLM"/>
    </source>
</evidence>
<proteinExistence type="predicted"/>
<dbReference type="AlphaFoldDB" id="R4X8L4"/>
<accession>R4X8L4</accession>
<dbReference type="VEuPathDB" id="FungiDB:TAPDE_001857"/>
<evidence type="ECO:0000256" key="2">
    <source>
        <dbReference type="SAM" id="Phobius"/>
    </source>
</evidence>
<protein>
    <recommendedName>
        <fullName evidence="5">Altered inheritance of mitochondria protein 11</fullName>
    </recommendedName>
</protein>
<keyword evidence="2" id="KW-0812">Transmembrane</keyword>
<feature type="region of interest" description="Disordered" evidence="1">
    <location>
        <begin position="135"/>
        <end position="160"/>
    </location>
</feature>
<comment type="caution">
    <text evidence="3">The sequence shown here is derived from an EMBL/GenBank/DDBJ whole genome shotgun (WGS) entry which is preliminary data.</text>
</comment>
<keyword evidence="2" id="KW-1133">Transmembrane helix</keyword>